<gene>
    <name evidence="1" type="ORF">EX30DRAFT_11552</name>
</gene>
<reference evidence="1 2" key="1">
    <citation type="submission" date="2019-04" db="EMBL/GenBank/DDBJ databases">
        <title>Comparative genomics and transcriptomics to analyze fruiting body development in filamentous ascomycetes.</title>
        <authorList>
            <consortium name="DOE Joint Genome Institute"/>
            <person name="Lutkenhaus R."/>
            <person name="Traeger S."/>
            <person name="Breuer J."/>
            <person name="Kuo A."/>
            <person name="Lipzen A."/>
            <person name="Pangilinan J."/>
            <person name="Dilworth D."/>
            <person name="Sandor L."/>
            <person name="Poggeler S."/>
            <person name="Barry K."/>
            <person name="Grigoriev I.V."/>
            <person name="Nowrousian M."/>
        </authorList>
    </citation>
    <scope>NUCLEOTIDE SEQUENCE [LARGE SCALE GENOMIC DNA]</scope>
    <source>
        <strain evidence="1 2">CBS 389.68</strain>
    </source>
</reference>
<dbReference type="Proteomes" id="UP000298138">
    <property type="component" value="Unassembled WGS sequence"/>
</dbReference>
<protein>
    <recommendedName>
        <fullName evidence="3">Reverse transcriptase domain-containing protein</fullName>
    </recommendedName>
</protein>
<dbReference type="AlphaFoldDB" id="A0A4S2N6H7"/>
<dbReference type="EMBL" id="ML220112">
    <property type="protein sequence ID" value="TGZ84881.1"/>
    <property type="molecule type" value="Genomic_DNA"/>
</dbReference>
<dbReference type="PANTHER" id="PTHR37015:SF2">
    <property type="entry name" value="REVERSE TRANSCRIPTASE DOMAIN-CONTAINING PROTEIN"/>
    <property type="match status" value="1"/>
</dbReference>
<dbReference type="OrthoDB" id="74545at2759"/>
<evidence type="ECO:0000313" key="2">
    <source>
        <dbReference type="Proteomes" id="UP000298138"/>
    </source>
</evidence>
<organism evidence="1 2">
    <name type="scientific">Ascodesmis nigricans</name>
    <dbReference type="NCBI Taxonomy" id="341454"/>
    <lineage>
        <taxon>Eukaryota</taxon>
        <taxon>Fungi</taxon>
        <taxon>Dikarya</taxon>
        <taxon>Ascomycota</taxon>
        <taxon>Pezizomycotina</taxon>
        <taxon>Pezizomycetes</taxon>
        <taxon>Pezizales</taxon>
        <taxon>Ascodesmidaceae</taxon>
        <taxon>Ascodesmis</taxon>
    </lineage>
</organism>
<dbReference type="InParanoid" id="A0A4S2N6H7"/>
<proteinExistence type="predicted"/>
<sequence>MASSTSVSSFAGALESLTRVKIGELARRRTIHDRESAALLATLSNLPTYREKLETLLSTLKDKKLRESIRPSSGLHLMQFLVAQGPWDTSLSDEFFKEKFDEIFKGVEQGGNRARFAQLFGAVIQEWMDMEGADEKEAVPGCNTDERPEKANQREILEGYMWENKGVQSDINGFRDLLSEVFGQPTQDDANVAIAEAEKDDVEMVDSSEDQFDDIIAGFERHAKKKLRSNEGQAKLAAKKKMADFIAKVREDMEKFSESFFDTYITAEHVEQAIDACLSYDSLTMEQQRAAREIQQSEKIMGEIASVMMLTLRDLKSWEWPEQGVQLYMRRHLNGKYRCFFEQDMITLIFLQFVGLRFGNQLKLNLRKVVDNGWDWGASDYLSKAELLRRKKMLLEKPTASTQSNVAVDSILGKRIKDLQENYICSALPDFNHITAYGDTSKEGLLPRVMQLKQGVLRRLLTDIQYIHATEPEATVTVATADALNFAPSLPHDIALEAMRFFGVTGVWLDFFSKVIGPPAKFADQTVLRHIQRGTPTSQALGYTMGEAAFMALDVAVNQRVSGLKWYRQHDDIWFWHQDQAKVDTAWKIMQQFANTCGFSWNETKSGSCKILSKKTLDESLDSVSGQKIPGSSQLPQGHVKWGLLELDSTGRFAIDKKLVEMHTLELKERFKKPHSTLQFIRAYSRYMNFFTRNCAQTAVVFSKSHVENLLKTLKTIHDTLFPDHSSSFLKLISSTLHTRFPHIIPSNTPIPEGWLTLPLVFGGLGIPTPMLETYAYLHNFRNNDASEYALYHPSYVKNQGSFTRCLKNELQLYQKSREAWETMSTYPADASIFPRNPVSQRPYFMSFEEFIRARETQTIYWAKTYDHLLSAAKPAPAEPTDTKTINEWLRMFPDVEGYSCVTTLGGRGSLGELEFPWNWWVVTYAPQLDRVFGSMTVLDSWMTLGGMVEKIQERAVKFDL</sequence>
<dbReference type="STRING" id="341454.A0A4S2N6H7"/>
<keyword evidence="2" id="KW-1185">Reference proteome</keyword>
<accession>A0A4S2N6H7</accession>
<evidence type="ECO:0008006" key="3">
    <source>
        <dbReference type="Google" id="ProtNLM"/>
    </source>
</evidence>
<dbReference type="PANTHER" id="PTHR37015">
    <property type="entry name" value="REVERSE TRANSCRIPTASE DOMAIN-CONTAINING PROTEIN"/>
    <property type="match status" value="1"/>
</dbReference>
<name>A0A4S2N6H7_9PEZI</name>
<evidence type="ECO:0000313" key="1">
    <source>
        <dbReference type="EMBL" id="TGZ84881.1"/>
    </source>
</evidence>